<dbReference type="Gene3D" id="2.160.10.10">
    <property type="entry name" value="Hexapeptide repeat proteins"/>
    <property type="match status" value="1"/>
</dbReference>
<dbReference type="InterPro" id="IPR051159">
    <property type="entry name" value="Hexapeptide_acetyltransf"/>
</dbReference>
<dbReference type="SUPFAM" id="SSF51161">
    <property type="entry name" value="Trimeric LpxA-like enzymes"/>
    <property type="match status" value="1"/>
</dbReference>
<comment type="caution">
    <text evidence="2">The sequence shown here is derived from an EMBL/GenBank/DDBJ whole genome shotgun (WGS) entry which is preliminary data.</text>
</comment>
<dbReference type="AlphaFoldDB" id="A0A6M1RV50"/>
<protein>
    <submittedName>
        <fullName evidence="2">Antibiotic acetyltransferase</fullName>
    </submittedName>
</protein>
<sequence>MHHAAEQGSLDGMLGRARWLLPLYKRCGSETLRRPLRRCIVQWEGGPAFSLTIREILWRYHGLHIGAYSHWPWREKPGVFHRGTLVGRYCWIADTVRTFTRNHPSDLLSTHGFFYNPEMGKVSGAALTFGELEIGHGAWLGHNVIVVPPTRRIGVGAVVQPGSVVCMDVPDYAVVSGFPARVVGWRISKAEIAACVASRWWERSPRDLFETMSGRPGEQAAQPAGHDRETES</sequence>
<reference evidence="2 3" key="1">
    <citation type="submission" date="2020-02" db="EMBL/GenBank/DDBJ databases">
        <title>Draft genome sequence of Limisphaera ngatamarikiensis NGM72.4T, a thermophilic Verrucomicrobia grouped in subdivision 3.</title>
        <authorList>
            <person name="Carere C.R."/>
            <person name="Steen J."/>
            <person name="Hugenholtz P."/>
            <person name="Stott M.B."/>
        </authorList>
    </citation>
    <scope>NUCLEOTIDE SEQUENCE [LARGE SCALE GENOMIC DNA]</scope>
    <source>
        <strain evidence="2 3">NGM72.4</strain>
    </source>
</reference>
<dbReference type="InterPro" id="IPR011004">
    <property type="entry name" value="Trimer_LpxA-like_sf"/>
</dbReference>
<dbReference type="EMBL" id="JAAKYA010000052">
    <property type="protein sequence ID" value="NGO39244.1"/>
    <property type="molecule type" value="Genomic_DNA"/>
</dbReference>
<dbReference type="PANTHER" id="PTHR23416">
    <property type="entry name" value="SIALIC ACID SYNTHASE-RELATED"/>
    <property type="match status" value="1"/>
</dbReference>
<accession>A0A6M1RV50</accession>
<dbReference type="GO" id="GO:0016740">
    <property type="term" value="F:transferase activity"/>
    <property type="evidence" value="ECO:0007669"/>
    <property type="project" value="UniProtKB-KW"/>
</dbReference>
<dbReference type="Proteomes" id="UP000477311">
    <property type="component" value="Unassembled WGS sequence"/>
</dbReference>
<name>A0A6M1RV50_9BACT</name>
<organism evidence="2 3">
    <name type="scientific">Limisphaera ngatamarikiensis</name>
    <dbReference type="NCBI Taxonomy" id="1324935"/>
    <lineage>
        <taxon>Bacteria</taxon>
        <taxon>Pseudomonadati</taxon>
        <taxon>Verrucomicrobiota</taxon>
        <taxon>Verrucomicrobiia</taxon>
        <taxon>Limisphaerales</taxon>
        <taxon>Limisphaeraceae</taxon>
        <taxon>Limisphaera</taxon>
    </lineage>
</organism>
<proteinExistence type="predicted"/>
<feature type="region of interest" description="Disordered" evidence="1">
    <location>
        <begin position="210"/>
        <end position="232"/>
    </location>
</feature>
<gene>
    <name evidence="2" type="ORF">G4L39_07510</name>
</gene>
<evidence type="ECO:0000256" key="1">
    <source>
        <dbReference type="SAM" id="MobiDB-lite"/>
    </source>
</evidence>
<evidence type="ECO:0000313" key="3">
    <source>
        <dbReference type="Proteomes" id="UP000477311"/>
    </source>
</evidence>
<evidence type="ECO:0000313" key="2">
    <source>
        <dbReference type="EMBL" id="NGO39244.1"/>
    </source>
</evidence>
<keyword evidence="2" id="KW-0808">Transferase</keyword>
<keyword evidence="3" id="KW-1185">Reference proteome</keyword>
<dbReference type="RefSeq" id="WP_165107158.1">
    <property type="nucleotide sequence ID" value="NZ_JAAKYA010000052.1"/>
</dbReference>
<dbReference type="PANTHER" id="PTHR23416:SF78">
    <property type="entry name" value="LIPOPOLYSACCHARIDE BIOSYNTHESIS O-ACETYL TRANSFERASE WBBJ-RELATED"/>
    <property type="match status" value="1"/>
</dbReference>